<feature type="domain" description="BING4 C-terminal" evidence="8">
    <location>
        <begin position="402"/>
        <end position="480"/>
    </location>
</feature>
<dbReference type="EMBL" id="JALNTZ010000001">
    <property type="protein sequence ID" value="KAJ3665935.1"/>
    <property type="molecule type" value="Genomic_DNA"/>
</dbReference>
<dbReference type="PROSITE" id="PS50082">
    <property type="entry name" value="WD_REPEATS_2"/>
    <property type="match status" value="1"/>
</dbReference>
<evidence type="ECO:0000313" key="9">
    <source>
        <dbReference type="EMBL" id="KAJ3665935.1"/>
    </source>
</evidence>
<dbReference type="GO" id="GO:0030686">
    <property type="term" value="C:90S preribosome"/>
    <property type="evidence" value="ECO:0007669"/>
    <property type="project" value="TreeGrafter"/>
</dbReference>
<evidence type="ECO:0000256" key="1">
    <source>
        <dbReference type="ARBA" id="ARBA00004604"/>
    </source>
</evidence>
<dbReference type="PANTHER" id="PTHR14085:SF3">
    <property type="entry name" value="WD REPEAT-CONTAINING PROTEIN 46"/>
    <property type="match status" value="1"/>
</dbReference>
<reference evidence="9" key="1">
    <citation type="journal article" date="2023" name="G3 (Bethesda)">
        <title>Whole genome assemblies of Zophobas morio and Tenebrio molitor.</title>
        <authorList>
            <person name="Kaur S."/>
            <person name="Stinson S.A."/>
            <person name="diCenzo G.C."/>
        </authorList>
    </citation>
    <scope>NUCLEOTIDE SEQUENCE</scope>
    <source>
        <strain evidence="9">QUZm001</strain>
    </source>
</reference>
<dbReference type="PANTHER" id="PTHR14085">
    <property type="entry name" value="WD-REPEAT PROTEIN BING4"/>
    <property type="match status" value="1"/>
</dbReference>
<feature type="region of interest" description="Disordered" evidence="7">
    <location>
        <begin position="1"/>
        <end position="26"/>
    </location>
</feature>
<evidence type="ECO:0000256" key="3">
    <source>
        <dbReference type="ARBA" id="ARBA00022574"/>
    </source>
</evidence>
<evidence type="ECO:0000256" key="2">
    <source>
        <dbReference type="ARBA" id="ARBA00022552"/>
    </source>
</evidence>
<dbReference type="InterPro" id="IPR036322">
    <property type="entry name" value="WD40_repeat_dom_sf"/>
</dbReference>
<dbReference type="InterPro" id="IPR012952">
    <property type="entry name" value="BING4_C_dom"/>
</dbReference>
<dbReference type="PROSITE" id="PS50294">
    <property type="entry name" value="WD_REPEATS_REGION"/>
    <property type="match status" value="1"/>
</dbReference>
<dbReference type="Pfam" id="PF00400">
    <property type="entry name" value="WD40"/>
    <property type="match status" value="1"/>
</dbReference>
<dbReference type="InterPro" id="IPR040315">
    <property type="entry name" value="WDR46/Utp7"/>
</dbReference>
<keyword evidence="10" id="KW-1185">Reference proteome</keyword>
<evidence type="ECO:0000256" key="4">
    <source>
        <dbReference type="ARBA" id="ARBA00022737"/>
    </source>
</evidence>
<evidence type="ECO:0000256" key="5">
    <source>
        <dbReference type="ARBA" id="ARBA00023242"/>
    </source>
</evidence>
<sequence length="575" mass="65423">MGKVQRYFNKTEDISPSSKTSPSKDTIIYNIKPKLKPWGRRQSDKVINKKKKVVKLPNPNPKFKGKVPIPKKRLKKYARGEGINKTGIKTKIHQKKFEKKEKVIKFAAQQAARAEVLLIEEEGFLEADAGETTTQFTQKQIRENVDITAASKCFDLRLEDFGPYRMKYTRNGRHLLLGGKRGHVAAFDWVTKKLHCEINVMESVHDVCWLHLETMFAAAQKEWVYMYDNQGIELHCIKKVYRVTRMEFLPYHFLLAACSDMGYLSWLDISIGQMVSQFNSRLGRLTMLTQNPWNAVLCVGHVKGVVSMWSPNSKDPLAKMLCHKAPLTALHVDPRGQYLATAASNRELKIWDVRKLEGPVQEYKLITAANNLNFSQKNMLALGMGNVVEVYRDCCTTATKRPYLRHRFTTSIGNLNFCPYEDVLGVATAKSVTSLLVPGSGEPNFDALEANPFQTKSQRKEAEVKSLLEKIQPELITLEPNVIAEVDIPTLKDKIDAKQKLLHVKPPKINYTPRNKAKGKGGSAKIAKNKKIVQEQAKKEFVKSTKDFIPKLNIQKEQQKESGVLDRFLPKKRKT</sequence>
<evidence type="ECO:0000313" key="10">
    <source>
        <dbReference type="Proteomes" id="UP001168821"/>
    </source>
</evidence>
<comment type="subcellular location">
    <subcellularLocation>
        <location evidence="1">Nucleus</location>
        <location evidence="1">Nucleolus</location>
    </subcellularLocation>
</comment>
<dbReference type="InterPro" id="IPR015943">
    <property type="entry name" value="WD40/YVTN_repeat-like_dom_sf"/>
</dbReference>
<organism evidence="9 10">
    <name type="scientific">Zophobas morio</name>
    <dbReference type="NCBI Taxonomy" id="2755281"/>
    <lineage>
        <taxon>Eukaryota</taxon>
        <taxon>Metazoa</taxon>
        <taxon>Ecdysozoa</taxon>
        <taxon>Arthropoda</taxon>
        <taxon>Hexapoda</taxon>
        <taxon>Insecta</taxon>
        <taxon>Pterygota</taxon>
        <taxon>Neoptera</taxon>
        <taxon>Endopterygota</taxon>
        <taxon>Coleoptera</taxon>
        <taxon>Polyphaga</taxon>
        <taxon>Cucujiformia</taxon>
        <taxon>Tenebrionidae</taxon>
        <taxon>Zophobas</taxon>
    </lineage>
</organism>
<keyword evidence="4" id="KW-0677">Repeat</keyword>
<gene>
    <name evidence="9" type="ORF">Zmor_001399</name>
</gene>
<protein>
    <recommendedName>
        <fullName evidence="8">BING4 C-terminal domain-containing protein</fullName>
    </recommendedName>
</protein>
<dbReference type="InterPro" id="IPR019775">
    <property type="entry name" value="WD40_repeat_CS"/>
</dbReference>
<dbReference type="SMART" id="SM00320">
    <property type="entry name" value="WD40"/>
    <property type="match status" value="4"/>
</dbReference>
<proteinExistence type="predicted"/>
<dbReference type="Proteomes" id="UP001168821">
    <property type="component" value="Unassembled WGS sequence"/>
</dbReference>
<feature type="compositionally biased region" description="Low complexity" evidence="7">
    <location>
        <begin position="14"/>
        <end position="26"/>
    </location>
</feature>
<keyword evidence="5" id="KW-0539">Nucleus</keyword>
<dbReference type="Gene3D" id="2.130.10.10">
    <property type="entry name" value="YVTN repeat-like/Quinoprotein amine dehydrogenase"/>
    <property type="match status" value="1"/>
</dbReference>
<dbReference type="AlphaFoldDB" id="A0AA38J1M3"/>
<dbReference type="GO" id="GO:0032040">
    <property type="term" value="C:small-subunit processome"/>
    <property type="evidence" value="ECO:0007669"/>
    <property type="project" value="TreeGrafter"/>
</dbReference>
<comment type="caution">
    <text evidence="9">The sequence shown here is derived from an EMBL/GenBank/DDBJ whole genome shotgun (WGS) entry which is preliminary data.</text>
</comment>
<evidence type="ECO:0000259" key="8">
    <source>
        <dbReference type="SMART" id="SM01033"/>
    </source>
</evidence>
<dbReference type="GO" id="GO:0000462">
    <property type="term" value="P:maturation of SSU-rRNA from tricistronic rRNA transcript (SSU-rRNA, 5.8S rRNA, LSU-rRNA)"/>
    <property type="evidence" value="ECO:0007669"/>
    <property type="project" value="TreeGrafter"/>
</dbReference>
<name>A0AA38J1M3_9CUCU</name>
<dbReference type="InterPro" id="IPR001680">
    <property type="entry name" value="WD40_rpt"/>
</dbReference>
<evidence type="ECO:0000256" key="7">
    <source>
        <dbReference type="SAM" id="MobiDB-lite"/>
    </source>
</evidence>
<keyword evidence="2" id="KW-0698">rRNA processing</keyword>
<evidence type="ECO:0000256" key="6">
    <source>
        <dbReference type="PROSITE-ProRule" id="PRU00221"/>
    </source>
</evidence>
<dbReference type="PROSITE" id="PS00678">
    <property type="entry name" value="WD_REPEATS_1"/>
    <property type="match status" value="1"/>
</dbReference>
<feature type="repeat" description="WD" evidence="6">
    <location>
        <begin position="320"/>
        <end position="354"/>
    </location>
</feature>
<accession>A0AA38J1M3</accession>
<dbReference type="SMART" id="SM01033">
    <property type="entry name" value="BING4CT"/>
    <property type="match status" value="1"/>
</dbReference>
<keyword evidence="3 6" id="KW-0853">WD repeat</keyword>
<dbReference type="FunFam" id="2.130.10.10:FF:000378">
    <property type="entry name" value="U3 small nucleolar RNA-associated protein 7"/>
    <property type="match status" value="1"/>
</dbReference>
<dbReference type="Pfam" id="PF08149">
    <property type="entry name" value="BING4CT"/>
    <property type="match status" value="1"/>
</dbReference>
<dbReference type="SUPFAM" id="SSF50978">
    <property type="entry name" value="WD40 repeat-like"/>
    <property type="match status" value="1"/>
</dbReference>